<dbReference type="SUPFAM" id="SSF55083">
    <property type="entry name" value="6-hydroxymethyl-7,8-dihydropterin pyrophosphokinase, HPPK"/>
    <property type="match status" value="1"/>
</dbReference>
<evidence type="ECO:0000256" key="2">
    <source>
        <dbReference type="ARBA" id="ARBA00005051"/>
    </source>
</evidence>
<keyword evidence="7" id="KW-0067">ATP-binding</keyword>
<comment type="function">
    <text evidence="9">Catalyzes the conversion of 7,8-dihydroneopterin to 6-hydroxymethyl-7,8-dihydropterin.</text>
</comment>
<dbReference type="Gene3D" id="3.30.70.560">
    <property type="entry name" value="7,8-Dihydro-6-hydroxymethylpterin-pyrophosphokinase HPPK"/>
    <property type="match status" value="1"/>
</dbReference>
<dbReference type="PANTHER" id="PTHR43071:SF1">
    <property type="entry name" value="2-AMINO-4-HYDROXY-6-HYDROXYMETHYLDIHYDROPTERIDINE PYROPHOSPHOKINASE"/>
    <property type="match status" value="1"/>
</dbReference>
<dbReference type="GO" id="GO:0003848">
    <property type="term" value="F:2-amino-4-hydroxy-6-hydroxymethyldihydropteridine diphosphokinase activity"/>
    <property type="evidence" value="ECO:0007669"/>
    <property type="project" value="UniProtKB-EC"/>
</dbReference>
<dbReference type="Pfam" id="PF01288">
    <property type="entry name" value="HPPK"/>
    <property type="match status" value="1"/>
</dbReference>
<dbReference type="GO" id="GO:0004150">
    <property type="term" value="F:dihydroneopterin aldolase activity"/>
    <property type="evidence" value="ECO:0007669"/>
    <property type="project" value="UniProtKB-UniRule"/>
</dbReference>
<keyword evidence="8 9" id="KW-0289">Folate biosynthesis</keyword>
<dbReference type="GO" id="GO:0046656">
    <property type="term" value="P:folic acid biosynthetic process"/>
    <property type="evidence" value="ECO:0007669"/>
    <property type="project" value="UniProtKB-UniRule"/>
</dbReference>
<dbReference type="InterPro" id="IPR000550">
    <property type="entry name" value="Hppk"/>
</dbReference>
<dbReference type="InterPro" id="IPR035907">
    <property type="entry name" value="Hppk_sf"/>
</dbReference>
<dbReference type="STRING" id="1823756.A4H34_00410"/>
<dbReference type="Proteomes" id="UP000078368">
    <property type="component" value="Unassembled WGS sequence"/>
</dbReference>
<reference evidence="11 12" key="1">
    <citation type="submission" date="2016-04" db="EMBL/GenBank/DDBJ databases">
        <title>Peptidophaga gingivicola gen. nov., sp. nov., isolated from human subgingival plaque.</title>
        <authorList>
            <person name="Beall C.J."/>
            <person name="Mokrzan E.M."/>
            <person name="Griffen A.L."/>
            <person name="Leys E.J."/>
        </authorList>
    </citation>
    <scope>NUCLEOTIDE SEQUENCE [LARGE SCALE GENOMIC DNA]</scope>
    <source>
        <strain evidence="11 12">BA112</strain>
    </source>
</reference>
<dbReference type="EMBL" id="LVZK01000001">
    <property type="protein sequence ID" value="OAP85704.1"/>
    <property type="molecule type" value="Genomic_DNA"/>
</dbReference>
<protein>
    <recommendedName>
        <fullName evidence="9">Bifunctional folate synthesis protein</fullName>
    </recommendedName>
    <domain>
        <recommendedName>
            <fullName evidence="9">Dihydroneopterin aldolase</fullName>
            <shortName evidence="9">DHNA</shortName>
            <ecNumber evidence="9">4.1.2.25</ecNumber>
        </recommendedName>
        <alternativeName>
            <fullName evidence="9">7,8-dihydroneopterin aldolase</fullName>
        </alternativeName>
    </domain>
    <domain>
        <recommendedName>
            <fullName evidence="9">2-amino-4-hydroxy-6-hydroxymethyldihydropteridine pyrophosphokinase</fullName>
            <ecNumber evidence="9">2.7.6.3</ecNumber>
        </recommendedName>
        <alternativeName>
            <fullName evidence="9">6-hydroxymethyl-7,8-dihydropterin pyrophosphokinase</fullName>
            <shortName evidence="9">PPPK</shortName>
        </alternativeName>
        <alternativeName>
            <fullName evidence="9">7,8-dihydro-6-hydroxymethylpterin pyrophosphokinase</fullName>
            <shortName evidence="9">HPPK</shortName>
        </alternativeName>
    </domain>
</protein>
<evidence type="ECO:0000256" key="5">
    <source>
        <dbReference type="ARBA" id="ARBA00022741"/>
    </source>
</evidence>
<dbReference type="InterPro" id="IPR006156">
    <property type="entry name" value="Dihydroneopterin_aldolase"/>
</dbReference>
<evidence type="ECO:0000256" key="8">
    <source>
        <dbReference type="ARBA" id="ARBA00022909"/>
    </source>
</evidence>
<evidence type="ECO:0000259" key="10">
    <source>
        <dbReference type="PROSITE" id="PS00794"/>
    </source>
</evidence>
<name>A0A179B3V6_9ACTO</name>
<organism evidence="11 12">
    <name type="scientific">Peptidiphaga gingivicola</name>
    <dbReference type="NCBI Taxonomy" id="2741497"/>
    <lineage>
        <taxon>Bacteria</taxon>
        <taxon>Bacillati</taxon>
        <taxon>Actinomycetota</taxon>
        <taxon>Actinomycetes</taxon>
        <taxon>Actinomycetales</taxon>
        <taxon>Actinomycetaceae</taxon>
        <taxon>Peptidiphaga</taxon>
    </lineage>
</organism>
<comment type="catalytic activity">
    <reaction evidence="1">
        <text>6-hydroxymethyl-7,8-dihydropterin + ATP = (7,8-dihydropterin-6-yl)methyl diphosphate + AMP + H(+)</text>
        <dbReference type="Rhea" id="RHEA:11412"/>
        <dbReference type="ChEBI" id="CHEBI:15378"/>
        <dbReference type="ChEBI" id="CHEBI:30616"/>
        <dbReference type="ChEBI" id="CHEBI:44841"/>
        <dbReference type="ChEBI" id="CHEBI:72950"/>
        <dbReference type="ChEBI" id="CHEBI:456215"/>
        <dbReference type="EC" id="2.7.6.3"/>
    </reaction>
</comment>
<sequence>MTDTIRIEGVRGYGAHGVLAEEKLRAQPFVVDVEMEVEPAAADSIECTVSYADVAADALAVVEGESADLVETLADRIAERVLARGALRAAVTVHKPEAPVGVPFSDVSVTVRRNGPLVDGGTIRRAVLALGSNLGDGRAHLDAAVEALGALDLHLTAVSDYLSTDPLLAPGQEPQPRYTNAVATVTTAMSPLALLAELQRIEVRGGRVRERRWGPRTIDLDIVDVEGVASVNPRLTLPHPRAGERLFVLEPWAQIEPEATLDGVPIASLIEKLRR</sequence>
<dbReference type="PANTHER" id="PTHR43071">
    <property type="entry name" value="2-AMINO-4-HYDROXY-6-HYDROXYMETHYLDIHYDROPTERIDINE PYROPHOSPHOKINASE"/>
    <property type="match status" value="1"/>
</dbReference>
<dbReference type="UniPathway" id="UPA00077">
    <property type="reaction ID" value="UER00154"/>
</dbReference>
<proteinExistence type="inferred from homology"/>
<feature type="domain" description="7,8-dihydro-6-hydroxymethylpterin-pyrophosphokinase" evidence="10">
    <location>
        <begin position="212"/>
        <end position="223"/>
    </location>
</feature>
<evidence type="ECO:0000256" key="6">
    <source>
        <dbReference type="ARBA" id="ARBA00022777"/>
    </source>
</evidence>
<comment type="pathway">
    <text evidence="2">Cofactor biosynthesis; tetrahydrofolate biosynthesis; 2-amino-4-hydroxy-6-hydroxymethyl-7,8-dihydropteridine diphosphate from 7,8-dihydroneopterin triphosphate: step 4/4.</text>
</comment>
<dbReference type="RefSeq" id="WP_064230693.1">
    <property type="nucleotide sequence ID" value="NZ_LVZK01000001.1"/>
</dbReference>
<dbReference type="AlphaFoldDB" id="A0A179B3V6"/>
<keyword evidence="6 11" id="KW-0418">Kinase</keyword>
<comment type="similarity">
    <text evidence="3">In the N-terminal section; belongs to the DHNA family.</text>
</comment>
<accession>A0A179B3V6</accession>
<keyword evidence="4" id="KW-0808">Transferase</keyword>
<dbReference type="CDD" id="cd00483">
    <property type="entry name" value="HPPK"/>
    <property type="match status" value="1"/>
</dbReference>
<dbReference type="InterPro" id="IPR006157">
    <property type="entry name" value="FolB_dom"/>
</dbReference>
<evidence type="ECO:0000313" key="12">
    <source>
        <dbReference type="Proteomes" id="UP000078368"/>
    </source>
</evidence>
<keyword evidence="5" id="KW-0547">Nucleotide-binding</keyword>
<comment type="pathway">
    <text evidence="9">Cofactor biosynthesis; tetrahydrofolate biosynthesis; 2-amino-4-hydroxy-6-hydroxymethyl-7,8-dihydropteridine diphosphate from 7,8-dihydroneopterin triphosphate: step 3/4.</text>
</comment>
<keyword evidence="12" id="KW-1185">Reference proteome</keyword>
<dbReference type="SUPFAM" id="SSF55620">
    <property type="entry name" value="Tetrahydrobiopterin biosynthesis enzymes-like"/>
    <property type="match status" value="1"/>
</dbReference>
<dbReference type="NCBIfam" id="TIGR00525">
    <property type="entry name" value="folB"/>
    <property type="match status" value="1"/>
</dbReference>
<comment type="caution">
    <text evidence="11">The sequence shown here is derived from an EMBL/GenBank/DDBJ whole genome shotgun (WGS) entry which is preliminary data.</text>
</comment>
<evidence type="ECO:0000256" key="1">
    <source>
        <dbReference type="ARBA" id="ARBA00000198"/>
    </source>
</evidence>
<evidence type="ECO:0000256" key="9">
    <source>
        <dbReference type="RuleBase" id="RU362079"/>
    </source>
</evidence>
<dbReference type="NCBIfam" id="TIGR01498">
    <property type="entry name" value="folK"/>
    <property type="match status" value="1"/>
</dbReference>
<evidence type="ECO:0000256" key="7">
    <source>
        <dbReference type="ARBA" id="ARBA00022840"/>
    </source>
</evidence>
<dbReference type="EC" id="4.1.2.25" evidence="9"/>
<dbReference type="InterPro" id="IPR043133">
    <property type="entry name" value="GTP-CH-I_C/QueF"/>
</dbReference>
<dbReference type="OrthoDB" id="9808041at2"/>
<evidence type="ECO:0000313" key="11">
    <source>
        <dbReference type="EMBL" id="OAP85704.1"/>
    </source>
</evidence>
<dbReference type="Gene3D" id="3.30.1130.10">
    <property type="match status" value="1"/>
</dbReference>
<keyword evidence="9" id="KW-0456">Lyase</keyword>
<dbReference type="NCBIfam" id="TIGR00526">
    <property type="entry name" value="folB_dom"/>
    <property type="match status" value="1"/>
</dbReference>
<gene>
    <name evidence="11" type="ORF">A4H34_00410</name>
</gene>
<dbReference type="PROSITE" id="PS00794">
    <property type="entry name" value="HPPK"/>
    <property type="match status" value="1"/>
</dbReference>
<dbReference type="GO" id="GO:0005524">
    <property type="term" value="F:ATP binding"/>
    <property type="evidence" value="ECO:0007669"/>
    <property type="project" value="UniProtKB-KW"/>
</dbReference>
<dbReference type="EC" id="2.7.6.3" evidence="9"/>
<comment type="similarity">
    <text evidence="9">Belongs to the DHNA family.</text>
</comment>
<dbReference type="Pfam" id="PF02152">
    <property type="entry name" value="FolB"/>
    <property type="match status" value="1"/>
</dbReference>
<evidence type="ECO:0000256" key="4">
    <source>
        <dbReference type="ARBA" id="ARBA00022679"/>
    </source>
</evidence>
<dbReference type="GO" id="GO:0046654">
    <property type="term" value="P:tetrahydrofolate biosynthetic process"/>
    <property type="evidence" value="ECO:0007669"/>
    <property type="project" value="UniProtKB-UniRule"/>
</dbReference>
<dbReference type="SMART" id="SM00905">
    <property type="entry name" value="FolB"/>
    <property type="match status" value="1"/>
</dbReference>
<dbReference type="GO" id="GO:0016301">
    <property type="term" value="F:kinase activity"/>
    <property type="evidence" value="ECO:0007669"/>
    <property type="project" value="UniProtKB-KW"/>
</dbReference>
<evidence type="ECO:0000256" key="3">
    <source>
        <dbReference type="ARBA" id="ARBA00009640"/>
    </source>
</evidence>
<comment type="catalytic activity">
    <reaction evidence="9">
        <text>7,8-dihydroneopterin = 6-hydroxymethyl-7,8-dihydropterin + glycolaldehyde</text>
        <dbReference type="Rhea" id="RHEA:10540"/>
        <dbReference type="ChEBI" id="CHEBI:17001"/>
        <dbReference type="ChEBI" id="CHEBI:17071"/>
        <dbReference type="ChEBI" id="CHEBI:44841"/>
        <dbReference type="EC" id="4.1.2.25"/>
    </reaction>
</comment>